<name>A0A0B2QHX6_GLYSO</name>
<feature type="compositionally biased region" description="Basic and acidic residues" evidence="1">
    <location>
        <begin position="64"/>
        <end position="78"/>
    </location>
</feature>
<feature type="region of interest" description="Disordered" evidence="1">
    <location>
        <begin position="64"/>
        <end position="87"/>
    </location>
</feature>
<feature type="domain" description="Retrovirus-related Pol polyprotein from transposon TNT 1-94-like beta-barrel" evidence="2">
    <location>
        <begin position="108"/>
        <end position="188"/>
    </location>
</feature>
<dbReference type="Pfam" id="PF22936">
    <property type="entry name" value="Pol_BBD"/>
    <property type="match status" value="1"/>
</dbReference>
<dbReference type="AlphaFoldDB" id="A0A0B2QHX6"/>
<dbReference type="InterPro" id="IPR054722">
    <property type="entry name" value="PolX-like_BBD"/>
</dbReference>
<protein>
    <recommendedName>
        <fullName evidence="2">Retrovirus-related Pol polyprotein from transposon TNT 1-94-like beta-barrel domain-containing protein</fullName>
    </recommendedName>
</protein>
<evidence type="ECO:0000313" key="3">
    <source>
        <dbReference type="EMBL" id="KHN19804.1"/>
    </source>
</evidence>
<proteinExistence type="predicted"/>
<feature type="non-terminal residue" evidence="3">
    <location>
        <position position="212"/>
    </location>
</feature>
<reference evidence="3" key="1">
    <citation type="submission" date="2014-07" db="EMBL/GenBank/DDBJ databases">
        <title>Identification of a novel salt tolerance gene in wild soybean by whole-genome sequencing.</title>
        <authorList>
            <person name="Lam H.-M."/>
            <person name="Qi X."/>
            <person name="Li M.-W."/>
            <person name="Liu X."/>
            <person name="Xie M."/>
            <person name="Ni M."/>
            <person name="Xu X."/>
        </authorList>
    </citation>
    <scope>NUCLEOTIDE SEQUENCE [LARGE SCALE GENOMIC DNA]</scope>
    <source>
        <tissue evidence="3">Root</tissue>
    </source>
</reference>
<gene>
    <name evidence="3" type="ORF">glysoja_036721</name>
</gene>
<feature type="non-terminal residue" evidence="3">
    <location>
        <position position="1"/>
    </location>
</feature>
<organism evidence="3">
    <name type="scientific">Glycine soja</name>
    <name type="common">Wild soybean</name>
    <dbReference type="NCBI Taxonomy" id="3848"/>
    <lineage>
        <taxon>Eukaryota</taxon>
        <taxon>Viridiplantae</taxon>
        <taxon>Streptophyta</taxon>
        <taxon>Embryophyta</taxon>
        <taxon>Tracheophyta</taxon>
        <taxon>Spermatophyta</taxon>
        <taxon>Magnoliopsida</taxon>
        <taxon>eudicotyledons</taxon>
        <taxon>Gunneridae</taxon>
        <taxon>Pentapetalae</taxon>
        <taxon>rosids</taxon>
        <taxon>fabids</taxon>
        <taxon>Fabales</taxon>
        <taxon>Fabaceae</taxon>
        <taxon>Papilionoideae</taxon>
        <taxon>50 kb inversion clade</taxon>
        <taxon>NPAAA clade</taxon>
        <taxon>indigoferoid/millettioid clade</taxon>
        <taxon>Phaseoleae</taxon>
        <taxon>Glycine</taxon>
        <taxon>Glycine subgen. Soja</taxon>
    </lineage>
</organism>
<sequence>NLSNQMMACGEILKDQDLVEKVLRTLSSRFDYVVVAIRESKEFAEMKLDELQCSLEAHKRRIKERETNRKAQKIRDDQAQLAQESDSKDDQVLLMVTNDSDKATNNEWYLDTGCSNHMIGRKDWLIDLDESIKKNVRFTDNNTVKAEGLGRVLIHRKDGKRSSINEVLYVPTMHNNLLSLGQLLEKGYKTMLEDHHMKIFYQKVRMIIKAPV</sequence>
<evidence type="ECO:0000259" key="2">
    <source>
        <dbReference type="Pfam" id="PF22936"/>
    </source>
</evidence>
<dbReference type="Proteomes" id="UP000053555">
    <property type="component" value="Unassembled WGS sequence"/>
</dbReference>
<dbReference type="EMBL" id="KN658694">
    <property type="protein sequence ID" value="KHN19804.1"/>
    <property type="molecule type" value="Genomic_DNA"/>
</dbReference>
<evidence type="ECO:0000256" key="1">
    <source>
        <dbReference type="SAM" id="MobiDB-lite"/>
    </source>
</evidence>
<accession>A0A0B2QHX6</accession>
<dbReference type="PANTHER" id="PTHR47592">
    <property type="entry name" value="PBF68 PROTEIN"/>
    <property type="match status" value="1"/>
</dbReference>
<dbReference type="Pfam" id="PF14223">
    <property type="entry name" value="Retrotran_gag_2"/>
    <property type="match status" value="1"/>
</dbReference>